<dbReference type="EMBL" id="JAWNFV010000011">
    <property type="protein sequence ID" value="MDY5140875.1"/>
    <property type="molecule type" value="Genomic_DNA"/>
</dbReference>
<dbReference type="AlphaFoldDB" id="A0AAW9HJA7"/>
<evidence type="ECO:0000256" key="2">
    <source>
        <dbReference type="ARBA" id="ARBA00009142"/>
    </source>
</evidence>
<dbReference type="InterPro" id="IPR002781">
    <property type="entry name" value="TM_pro_TauE-like"/>
</dbReference>
<comment type="caution">
    <text evidence="7">The sequence shown here is derived from an EMBL/GenBank/DDBJ whole genome shotgun (WGS) entry which is preliminary data.</text>
</comment>
<reference evidence="7 9" key="1">
    <citation type="submission" date="2023-10" db="EMBL/GenBank/DDBJ databases">
        <title>Whole Genome based description of the genera Actinobaculum and Actinotignum reveals a complex phylogenetic relationship within the species included in the genus Actinotignum.</title>
        <authorList>
            <person name="Jensen C.S."/>
            <person name="Dargis R."/>
            <person name="Kemp M."/>
            <person name="Christensen J.J."/>
        </authorList>
    </citation>
    <scope>NUCLEOTIDE SEQUENCE</scope>
    <source>
        <strain evidence="8 9">SLA_B089</strain>
        <strain evidence="7">SLA_B245</strain>
    </source>
</reference>
<dbReference type="GO" id="GO:0005886">
    <property type="term" value="C:plasma membrane"/>
    <property type="evidence" value="ECO:0007669"/>
    <property type="project" value="UniProtKB-SubCell"/>
</dbReference>
<dbReference type="Proteomes" id="UP001288320">
    <property type="component" value="Unassembled WGS sequence"/>
</dbReference>
<gene>
    <name evidence="7" type="ORF">R6G74_06075</name>
    <name evidence="8" type="ORF">R6P33_07180</name>
</gene>
<dbReference type="GeneID" id="92814701"/>
<accession>A0AAW9HJA7</accession>
<dbReference type="Pfam" id="PF01925">
    <property type="entry name" value="TauE"/>
    <property type="match status" value="1"/>
</dbReference>
<keyword evidence="9" id="KW-1185">Reference proteome</keyword>
<evidence type="ECO:0000256" key="5">
    <source>
        <dbReference type="ARBA" id="ARBA00023136"/>
    </source>
</evidence>
<feature type="transmembrane region" description="Helical" evidence="6">
    <location>
        <begin position="232"/>
        <end position="250"/>
    </location>
</feature>
<evidence type="ECO:0000256" key="3">
    <source>
        <dbReference type="ARBA" id="ARBA00022692"/>
    </source>
</evidence>
<feature type="transmembrane region" description="Helical" evidence="6">
    <location>
        <begin position="177"/>
        <end position="198"/>
    </location>
</feature>
<sequence length="254" mass="26517">MVVTSSWALSVLVFATGLVGGIVGYLTGVASLVTYPALLALGFPPITANVTNAINNFGSSLGSVLTGWRSMRAVQAYPLWPQMFISAVGGAIGAVLLLAFDPKVFEFVVPWLVLIATLSTLVGPYLERRGIHANVPVPTFLVLVGVLGVYGGYFGAASAVVYLGIAAILTPMTTHEALLLKSPVLGCANLTALLFFIWSGEVDYAAALTMMLGGLLGGMVGPHLQRFLPGGVVRWLVGIFGTALAVWLLLRALG</sequence>
<feature type="transmembrane region" description="Helical" evidence="6">
    <location>
        <begin position="138"/>
        <end position="165"/>
    </location>
</feature>
<evidence type="ECO:0000313" key="7">
    <source>
        <dbReference type="EMBL" id="MDY5140875.1"/>
    </source>
</evidence>
<dbReference type="EMBL" id="JAWNFY010000019">
    <property type="protein sequence ID" value="MDY5146794.1"/>
    <property type="molecule type" value="Genomic_DNA"/>
</dbReference>
<keyword evidence="6" id="KW-1003">Cell membrane</keyword>
<evidence type="ECO:0000256" key="6">
    <source>
        <dbReference type="RuleBase" id="RU363041"/>
    </source>
</evidence>
<evidence type="ECO:0000256" key="4">
    <source>
        <dbReference type="ARBA" id="ARBA00022989"/>
    </source>
</evidence>
<dbReference type="InterPro" id="IPR051598">
    <property type="entry name" value="TSUP/Inactive_protease-like"/>
</dbReference>
<feature type="transmembrane region" description="Helical" evidence="6">
    <location>
        <begin position="204"/>
        <end position="220"/>
    </location>
</feature>
<protein>
    <recommendedName>
        <fullName evidence="6">Probable membrane transporter protein</fullName>
    </recommendedName>
</protein>
<feature type="transmembrane region" description="Helical" evidence="6">
    <location>
        <begin position="7"/>
        <end position="35"/>
    </location>
</feature>
<evidence type="ECO:0000256" key="1">
    <source>
        <dbReference type="ARBA" id="ARBA00004141"/>
    </source>
</evidence>
<dbReference type="Proteomes" id="UP001284901">
    <property type="component" value="Unassembled WGS sequence"/>
</dbReference>
<organism evidence="7 10">
    <name type="scientific">Actinotignum timonense</name>
    <dbReference type="NCBI Taxonomy" id="1870995"/>
    <lineage>
        <taxon>Bacteria</taxon>
        <taxon>Bacillati</taxon>
        <taxon>Actinomycetota</taxon>
        <taxon>Actinomycetes</taxon>
        <taxon>Actinomycetales</taxon>
        <taxon>Actinomycetaceae</taxon>
        <taxon>Actinotignum</taxon>
    </lineage>
</organism>
<dbReference type="RefSeq" id="WP_087070442.1">
    <property type="nucleotide sequence ID" value="NZ_CAUPFC010000003.1"/>
</dbReference>
<dbReference type="PANTHER" id="PTHR43701:SF2">
    <property type="entry name" value="MEMBRANE TRANSPORTER PROTEIN YJNA-RELATED"/>
    <property type="match status" value="1"/>
</dbReference>
<evidence type="ECO:0000313" key="8">
    <source>
        <dbReference type="EMBL" id="MDY5146794.1"/>
    </source>
</evidence>
<dbReference type="PANTHER" id="PTHR43701">
    <property type="entry name" value="MEMBRANE TRANSPORTER PROTEIN MJ0441-RELATED"/>
    <property type="match status" value="1"/>
</dbReference>
<feature type="transmembrane region" description="Helical" evidence="6">
    <location>
        <begin position="107"/>
        <end position="126"/>
    </location>
</feature>
<keyword evidence="4 6" id="KW-1133">Transmembrane helix</keyword>
<feature type="transmembrane region" description="Helical" evidence="6">
    <location>
        <begin position="79"/>
        <end position="100"/>
    </location>
</feature>
<keyword evidence="5 6" id="KW-0472">Membrane</keyword>
<name>A0AAW9HJA7_9ACTO</name>
<evidence type="ECO:0000313" key="9">
    <source>
        <dbReference type="Proteomes" id="UP001284901"/>
    </source>
</evidence>
<evidence type="ECO:0000313" key="10">
    <source>
        <dbReference type="Proteomes" id="UP001288320"/>
    </source>
</evidence>
<proteinExistence type="inferred from homology"/>
<comment type="subcellular location">
    <subcellularLocation>
        <location evidence="6">Cell membrane</location>
        <topology evidence="6">Multi-pass membrane protein</topology>
    </subcellularLocation>
    <subcellularLocation>
        <location evidence="1">Membrane</location>
        <topology evidence="1">Multi-pass membrane protein</topology>
    </subcellularLocation>
</comment>
<keyword evidence="3 6" id="KW-0812">Transmembrane</keyword>
<comment type="similarity">
    <text evidence="2 6">Belongs to the 4-toluene sulfonate uptake permease (TSUP) (TC 2.A.102) family.</text>
</comment>